<dbReference type="EMBL" id="BKCM01000004">
    <property type="protein sequence ID" value="GER00516.1"/>
    <property type="molecule type" value="Genomic_DNA"/>
</dbReference>
<dbReference type="InterPro" id="IPR029044">
    <property type="entry name" value="Nucleotide-diphossugar_trans"/>
</dbReference>
<dbReference type="Proteomes" id="UP000325187">
    <property type="component" value="Unassembled WGS sequence"/>
</dbReference>
<feature type="domain" description="Glycosyltransferase 2-like" evidence="6">
    <location>
        <begin position="43"/>
        <end position="105"/>
    </location>
</feature>
<evidence type="ECO:0000256" key="4">
    <source>
        <dbReference type="ARBA" id="ARBA00022679"/>
    </source>
</evidence>
<evidence type="ECO:0000256" key="5">
    <source>
        <dbReference type="ARBA" id="ARBA00023136"/>
    </source>
</evidence>
<organism evidence="7 8">
    <name type="scientific">Iodidimonas gelatinilytica</name>
    <dbReference type="NCBI Taxonomy" id="1236966"/>
    <lineage>
        <taxon>Bacteria</taxon>
        <taxon>Pseudomonadati</taxon>
        <taxon>Pseudomonadota</taxon>
        <taxon>Alphaproteobacteria</taxon>
        <taxon>Iodidimonadales</taxon>
        <taxon>Iodidimonadaceae</taxon>
        <taxon>Iodidimonas</taxon>
    </lineage>
</organism>
<proteinExistence type="predicted"/>
<reference evidence="7 8" key="1">
    <citation type="submission" date="2019-09" db="EMBL/GenBank/DDBJ databases">
        <title>NBRP : Genome information of microbial organism related human and environment.</title>
        <authorList>
            <person name="Hattori M."/>
            <person name="Oshima K."/>
            <person name="Inaba H."/>
            <person name="Suda W."/>
            <person name="Sakamoto M."/>
            <person name="Iino T."/>
            <person name="Kitahara M."/>
            <person name="Oshida Y."/>
            <person name="Iida T."/>
            <person name="Kudo T."/>
            <person name="Itoh T."/>
            <person name="Ohkuma M."/>
        </authorList>
    </citation>
    <scope>NUCLEOTIDE SEQUENCE [LARGE SCALE GENOMIC DNA]</scope>
    <source>
        <strain evidence="7 8">Mie-1</strain>
    </source>
</reference>
<evidence type="ECO:0000256" key="2">
    <source>
        <dbReference type="ARBA" id="ARBA00022475"/>
    </source>
</evidence>
<dbReference type="RefSeq" id="WP_150002063.1">
    <property type="nucleotide sequence ID" value="NZ_BKCM01000004.1"/>
</dbReference>
<keyword evidence="5" id="KW-0472">Membrane</keyword>
<keyword evidence="4" id="KW-0808">Transferase</keyword>
<dbReference type="InterPro" id="IPR001173">
    <property type="entry name" value="Glyco_trans_2-like"/>
</dbReference>
<comment type="subcellular location">
    <subcellularLocation>
        <location evidence="1">Cell membrane</location>
    </subcellularLocation>
</comment>
<dbReference type="GO" id="GO:0005886">
    <property type="term" value="C:plasma membrane"/>
    <property type="evidence" value="ECO:0007669"/>
    <property type="project" value="UniProtKB-SubCell"/>
</dbReference>
<sequence>MFDPVISVIIPVRPDEAALPALLSQLEGHRAICDIHVMSEGSRAKSLNAGAKKARGTLLWFLHADSVLTDDSIDHLLAGFAKSPKSLLYFDLAFARDAVGLVKLNQWGANLRSRLLGVPFGDQGLACHRDIFKAVGPYDEHCAYGEDHLFVWQARQGGVKLFPIGAPLLTSARTYRQTGWLKLTILYQYRWIRQALPEAWKLMRRRGL</sequence>
<name>A0A5A7N0E1_9PROT</name>
<gene>
    <name evidence="7" type="ORF">JCM17845_11390</name>
</gene>
<comment type="caution">
    <text evidence="7">The sequence shown here is derived from an EMBL/GenBank/DDBJ whole genome shotgun (WGS) entry which is preliminary data.</text>
</comment>
<dbReference type="Pfam" id="PF00535">
    <property type="entry name" value="Glycos_transf_2"/>
    <property type="match status" value="1"/>
</dbReference>
<keyword evidence="2" id="KW-1003">Cell membrane</keyword>
<dbReference type="GO" id="GO:0016757">
    <property type="term" value="F:glycosyltransferase activity"/>
    <property type="evidence" value="ECO:0007669"/>
    <property type="project" value="UniProtKB-KW"/>
</dbReference>
<dbReference type="PANTHER" id="PTHR43646:SF2">
    <property type="entry name" value="GLYCOSYLTRANSFERASE 2-LIKE DOMAIN-CONTAINING PROTEIN"/>
    <property type="match status" value="1"/>
</dbReference>
<dbReference type="Gene3D" id="3.90.550.10">
    <property type="entry name" value="Spore Coat Polysaccharide Biosynthesis Protein SpsA, Chain A"/>
    <property type="match status" value="1"/>
</dbReference>
<protein>
    <recommendedName>
        <fullName evidence="6">Glycosyltransferase 2-like domain-containing protein</fullName>
    </recommendedName>
</protein>
<evidence type="ECO:0000256" key="3">
    <source>
        <dbReference type="ARBA" id="ARBA00022676"/>
    </source>
</evidence>
<evidence type="ECO:0000256" key="1">
    <source>
        <dbReference type="ARBA" id="ARBA00004236"/>
    </source>
</evidence>
<keyword evidence="3" id="KW-0328">Glycosyltransferase</keyword>
<accession>A0A5A7N0E1</accession>
<dbReference type="AlphaFoldDB" id="A0A5A7N0E1"/>
<dbReference type="PANTHER" id="PTHR43646">
    <property type="entry name" value="GLYCOSYLTRANSFERASE"/>
    <property type="match status" value="1"/>
</dbReference>
<evidence type="ECO:0000313" key="7">
    <source>
        <dbReference type="EMBL" id="GER00516.1"/>
    </source>
</evidence>
<keyword evidence="8" id="KW-1185">Reference proteome</keyword>
<evidence type="ECO:0000313" key="8">
    <source>
        <dbReference type="Proteomes" id="UP000325187"/>
    </source>
</evidence>
<dbReference type="SUPFAM" id="SSF53448">
    <property type="entry name" value="Nucleotide-diphospho-sugar transferases"/>
    <property type="match status" value="1"/>
</dbReference>
<evidence type="ECO:0000259" key="6">
    <source>
        <dbReference type="Pfam" id="PF00535"/>
    </source>
</evidence>